<sequence length="176" mass="19700">LLLEDDPERTPSSGSFLGTLYTGKHRVQQARHTLAEKEKTIVGRHGRSRGEKEKKLEQAVLKKETCFHATTNVWDRSESRNTLLRKDFDPYGSWNPGASGREKFWGVVKERDRAAQFSVTSVRNETRSIRGYGSPCVTALYNAWLAQRSAPSVKAVREAETMCLLAMRVSATVAGS</sequence>
<evidence type="ECO:0000313" key="1">
    <source>
        <dbReference type="Proteomes" id="UP000036681"/>
    </source>
</evidence>
<proteinExistence type="predicted"/>
<accession>A0A0M3HZT5</accession>
<dbReference type="AlphaFoldDB" id="A0A0M3HZT5"/>
<reference evidence="2" key="1">
    <citation type="submission" date="2017-02" db="UniProtKB">
        <authorList>
            <consortium name="WormBaseParasite"/>
        </authorList>
    </citation>
    <scope>IDENTIFICATION</scope>
</reference>
<protein>
    <submittedName>
        <fullName evidence="2">SCP domain-containing protein</fullName>
    </submittedName>
</protein>
<evidence type="ECO:0000313" key="2">
    <source>
        <dbReference type="WBParaSite" id="ALUE_0000927501-mRNA-1"/>
    </source>
</evidence>
<name>A0A0M3HZT5_ASCLU</name>
<dbReference type="Proteomes" id="UP000036681">
    <property type="component" value="Unplaced"/>
</dbReference>
<organism evidence="1 2">
    <name type="scientific">Ascaris lumbricoides</name>
    <name type="common">Giant roundworm</name>
    <dbReference type="NCBI Taxonomy" id="6252"/>
    <lineage>
        <taxon>Eukaryota</taxon>
        <taxon>Metazoa</taxon>
        <taxon>Ecdysozoa</taxon>
        <taxon>Nematoda</taxon>
        <taxon>Chromadorea</taxon>
        <taxon>Rhabditida</taxon>
        <taxon>Spirurina</taxon>
        <taxon>Ascaridomorpha</taxon>
        <taxon>Ascaridoidea</taxon>
        <taxon>Ascarididae</taxon>
        <taxon>Ascaris</taxon>
    </lineage>
</organism>
<keyword evidence="1" id="KW-1185">Reference proteome</keyword>
<dbReference type="WBParaSite" id="ALUE_0000927501-mRNA-1">
    <property type="protein sequence ID" value="ALUE_0000927501-mRNA-1"/>
    <property type="gene ID" value="ALUE_0000927501"/>
</dbReference>